<dbReference type="PANTHER" id="PTHR43395:SF10">
    <property type="entry name" value="CHEMOTAXIS PROTEIN CHEA"/>
    <property type="match status" value="1"/>
</dbReference>
<dbReference type="SMART" id="SM00387">
    <property type="entry name" value="HATPase_c"/>
    <property type="match status" value="1"/>
</dbReference>
<dbReference type="Pfam" id="PF01584">
    <property type="entry name" value="CheW"/>
    <property type="match status" value="1"/>
</dbReference>
<dbReference type="SUPFAM" id="SSF47226">
    <property type="entry name" value="Histidine-containing phosphotransfer domain, HPT domain"/>
    <property type="match status" value="1"/>
</dbReference>
<comment type="caution">
    <text evidence="17">The sequence shown here is derived from an EMBL/GenBank/DDBJ whole genome shotgun (WGS) entry which is preliminary data.</text>
</comment>
<evidence type="ECO:0000259" key="14">
    <source>
        <dbReference type="PROSITE" id="PS50109"/>
    </source>
</evidence>
<keyword evidence="18" id="KW-1185">Reference proteome</keyword>
<gene>
    <name evidence="17" type="ORF">FIM25_08530</name>
</gene>
<dbReference type="EC" id="2.7.13.3" evidence="2"/>
<dbReference type="Pfam" id="PF02895">
    <property type="entry name" value="H-kinase_dim"/>
    <property type="match status" value="1"/>
</dbReference>
<dbReference type="InterPro" id="IPR005467">
    <property type="entry name" value="His_kinase_dom"/>
</dbReference>
<dbReference type="Gene3D" id="1.20.120.160">
    <property type="entry name" value="HPT domain"/>
    <property type="match status" value="1"/>
</dbReference>
<feature type="region of interest" description="Disordered" evidence="13">
    <location>
        <begin position="266"/>
        <end position="300"/>
    </location>
</feature>
<evidence type="ECO:0000256" key="12">
    <source>
        <dbReference type="PROSITE-ProRule" id="PRU00110"/>
    </source>
</evidence>
<dbReference type="InterPro" id="IPR036641">
    <property type="entry name" value="HPT_dom_sf"/>
</dbReference>
<evidence type="ECO:0000256" key="1">
    <source>
        <dbReference type="ARBA" id="ARBA00000085"/>
    </source>
</evidence>
<evidence type="ECO:0000256" key="9">
    <source>
        <dbReference type="ARBA" id="ARBA00022840"/>
    </source>
</evidence>
<feature type="domain" description="HPt" evidence="16">
    <location>
        <begin position="5"/>
        <end position="109"/>
    </location>
</feature>
<dbReference type="InterPro" id="IPR008207">
    <property type="entry name" value="Sig_transdc_His_kin_Hpt_dom"/>
</dbReference>
<feature type="domain" description="Histidine kinase" evidence="14">
    <location>
        <begin position="334"/>
        <end position="542"/>
    </location>
</feature>
<dbReference type="SMART" id="SM00260">
    <property type="entry name" value="CheW"/>
    <property type="match status" value="1"/>
</dbReference>
<keyword evidence="8" id="KW-0418">Kinase</keyword>
<dbReference type="EMBL" id="VDMB01000009">
    <property type="protein sequence ID" value="TYT74637.1"/>
    <property type="molecule type" value="Genomic_DNA"/>
</dbReference>
<dbReference type="InterPro" id="IPR036890">
    <property type="entry name" value="HATPase_C_sf"/>
</dbReference>
<feature type="modified residue" description="Phosphohistidine" evidence="12">
    <location>
        <position position="52"/>
    </location>
</feature>
<dbReference type="SUPFAM" id="SSF47384">
    <property type="entry name" value="Homodimeric domain of signal transducing histidine kinase"/>
    <property type="match status" value="1"/>
</dbReference>
<evidence type="ECO:0000256" key="5">
    <source>
        <dbReference type="ARBA" id="ARBA00022553"/>
    </source>
</evidence>
<keyword evidence="5 12" id="KW-0597">Phosphoprotein</keyword>
<dbReference type="GO" id="GO:0000155">
    <property type="term" value="F:phosphorelay sensor kinase activity"/>
    <property type="evidence" value="ECO:0007669"/>
    <property type="project" value="InterPro"/>
</dbReference>
<dbReference type="Gene3D" id="3.30.565.10">
    <property type="entry name" value="Histidine kinase-like ATPase, C-terminal domain"/>
    <property type="match status" value="1"/>
</dbReference>
<reference evidence="17 18" key="1">
    <citation type="submission" date="2019-06" db="EMBL/GenBank/DDBJ databases">
        <title>Desulfobotulus mexicanus sp. nov., a novel sulfate-reducing bacterium isolated from the sediment of an alkaline crater lake in Mexico.</title>
        <authorList>
            <person name="Hirschler-Rea A."/>
        </authorList>
    </citation>
    <scope>NUCLEOTIDE SEQUENCE [LARGE SCALE GENOMIC DNA]</scope>
    <source>
        <strain evidence="17 18">PAR22N</strain>
    </source>
</reference>
<feature type="compositionally biased region" description="Polar residues" evidence="13">
    <location>
        <begin position="274"/>
        <end position="287"/>
    </location>
</feature>
<evidence type="ECO:0000256" key="11">
    <source>
        <dbReference type="ARBA" id="ARBA00035100"/>
    </source>
</evidence>
<feature type="compositionally biased region" description="Basic and acidic residues" evidence="13">
    <location>
        <begin position="288"/>
        <end position="300"/>
    </location>
</feature>
<evidence type="ECO:0000256" key="2">
    <source>
        <dbReference type="ARBA" id="ARBA00012438"/>
    </source>
</evidence>
<dbReference type="PROSITE" id="PS50851">
    <property type="entry name" value="CHEW"/>
    <property type="match status" value="1"/>
</dbReference>
<keyword evidence="4" id="KW-0145">Chemotaxis</keyword>
<dbReference type="Proteomes" id="UP000321899">
    <property type="component" value="Unassembled WGS sequence"/>
</dbReference>
<dbReference type="Pfam" id="PF02518">
    <property type="entry name" value="HATPase_c"/>
    <property type="match status" value="1"/>
</dbReference>
<dbReference type="GO" id="GO:0005737">
    <property type="term" value="C:cytoplasm"/>
    <property type="evidence" value="ECO:0007669"/>
    <property type="project" value="InterPro"/>
</dbReference>
<evidence type="ECO:0000256" key="7">
    <source>
        <dbReference type="ARBA" id="ARBA00022741"/>
    </source>
</evidence>
<evidence type="ECO:0000259" key="15">
    <source>
        <dbReference type="PROSITE" id="PS50851"/>
    </source>
</evidence>
<dbReference type="Gene3D" id="1.10.287.560">
    <property type="entry name" value="Histidine kinase CheA-like, homodimeric domain"/>
    <property type="match status" value="1"/>
</dbReference>
<organism evidence="17 18">
    <name type="scientific">Desulfobotulus mexicanus</name>
    <dbReference type="NCBI Taxonomy" id="2586642"/>
    <lineage>
        <taxon>Bacteria</taxon>
        <taxon>Pseudomonadati</taxon>
        <taxon>Thermodesulfobacteriota</taxon>
        <taxon>Desulfobacteria</taxon>
        <taxon>Desulfobacterales</taxon>
        <taxon>Desulfobacteraceae</taxon>
        <taxon>Desulfobotulus</taxon>
    </lineage>
</organism>
<evidence type="ECO:0000256" key="13">
    <source>
        <dbReference type="SAM" id="MobiDB-lite"/>
    </source>
</evidence>
<dbReference type="InterPro" id="IPR004358">
    <property type="entry name" value="Sig_transdc_His_kin-like_C"/>
</dbReference>
<sequence>MMDVDADLRKELDAVFRSEAADLFLQIEAAVLDLESGTGGGDAVHRLFRAVHTLKGSGAMFGLIPLAELAHELENLIERVRELEIQPDRRLISLVLRVTDRLRVLAESQGKDEGDDTPLLKDMAGALAGLEKGADASGLRKVSVFFRPFTDIFKSGMDPAMVLEELRELGRLEVRIKGEDVPDLKSLNPEKCCLAFDMVLETSAKDEDIEEVFLFVSEDSDIRIRLFGSEDFECTGEKDPLTEEPVPEKINYQEDSLQAVIIQENNADEKEKSPSSPAVNGAVSSGKSAEHQQPESEDIRIAAPRLDTLMNLVGELVMQQARLKELGGMLKIPELEESLEGLDLITLNLKDCVLNLRMTPIAATFNRFRRLVRDLCQELGKEVSFEVAGGETELDKALIDGLGEPLVHLVRNALDHGIELPEERLKKGKSATGTLRLAAAAAEGRVEICIFDDGRGIDRDAVLERAIKRKLVREDEQLSPSEIDALIFHPGLSTSTAVGKVSGRGVGMDVVRRQIESLAGRITIDSQAGKGTKIVLSLPLTLAIVECLMVHVGDGLFALPITQVETCMDFMDHNLKKEGEHSWLLFRNRPLSYVFLRDFFRIRSLQNQESHVVVVRSESGFFGLVVDALAGTQQVVIKSMGAWYDRQDGIAGATVMGDGDIAFILDVQGIWRNACEETSRKNTAKTGGTSLKHAEGKG</sequence>
<keyword evidence="7" id="KW-0547">Nucleotide-binding</keyword>
<evidence type="ECO:0000256" key="3">
    <source>
        <dbReference type="ARBA" id="ARBA00021495"/>
    </source>
</evidence>
<dbReference type="SMART" id="SM00073">
    <property type="entry name" value="HPT"/>
    <property type="match status" value="1"/>
</dbReference>
<dbReference type="AlphaFoldDB" id="A0A5Q4VE11"/>
<dbReference type="GO" id="GO:0005524">
    <property type="term" value="F:ATP binding"/>
    <property type="evidence" value="ECO:0007669"/>
    <property type="project" value="UniProtKB-KW"/>
</dbReference>
<dbReference type="RefSeq" id="WP_139448272.1">
    <property type="nucleotide sequence ID" value="NZ_VDMB01000009.1"/>
</dbReference>
<evidence type="ECO:0000259" key="16">
    <source>
        <dbReference type="PROSITE" id="PS50894"/>
    </source>
</evidence>
<proteinExistence type="predicted"/>
<comment type="function">
    <text evidence="11">Involved in the transmission of sensory signals from the chemoreceptors to the flagellar motors. CheA is autophosphorylated; it can transfer its phosphate group to either CheB or CheY.</text>
</comment>
<name>A0A5Q4VE11_9BACT</name>
<dbReference type="PROSITE" id="PS50109">
    <property type="entry name" value="HIS_KIN"/>
    <property type="match status" value="1"/>
</dbReference>
<dbReference type="InterPro" id="IPR002545">
    <property type="entry name" value="CheW-lke_dom"/>
</dbReference>
<accession>A0A5Q4VE11</accession>
<evidence type="ECO:0000256" key="4">
    <source>
        <dbReference type="ARBA" id="ARBA00022500"/>
    </source>
</evidence>
<dbReference type="Pfam" id="PF01627">
    <property type="entry name" value="Hpt"/>
    <property type="match status" value="1"/>
</dbReference>
<dbReference type="PRINTS" id="PR00344">
    <property type="entry name" value="BCTRLSENSOR"/>
</dbReference>
<dbReference type="InterPro" id="IPR004105">
    <property type="entry name" value="CheA-like_dim"/>
</dbReference>
<evidence type="ECO:0000256" key="8">
    <source>
        <dbReference type="ARBA" id="ARBA00022777"/>
    </source>
</evidence>
<keyword evidence="6" id="KW-0808">Transferase</keyword>
<dbReference type="InterPro" id="IPR003594">
    <property type="entry name" value="HATPase_dom"/>
</dbReference>
<dbReference type="PROSITE" id="PS50894">
    <property type="entry name" value="HPT"/>
    <property type="match status" value="1"/>
</dbReference>
<dbReference type="PANTHER" id="PTHR43395">
    <property type="entry name" value="SENSOR HISTIDINE KINASE CHEA"/>
    <property type="match status" value="1"/>
</dbReference>
<dbReference type="InterPro" id="IPR036097">
    <property type="entry name" value="HisK_dim/P_sf"/>
</dbReference>
<comment type="catalytic activity">
    <reaction evidence="1">
        <text>ATP + protein L-histidine = ADP + protein N-phospho-L-histidine.</text>
        <dbReference type="EC" id="2.7.13.3"/>
    </reaction>
</comment>
<feature type="domain" description="CheW-like" evidence="15">
    <location>
        <begin position="544"/>
        <end position="676"/>
    </location>
</feature>
<dbReference type="InterPro" id="IPR037006">
    <property type="entry name" value="CheA-like_homodim_sf"/>
</dbReference>
<dbReference type="OrthoDB" id="9803176at2"/>
<protein>
    <recommendedName>
        <fullName evidence="3">Chemotaxis protein CheA</fullName>
        <ecNumber evidence="2">2.7.13.3</ecNumber>
    </recommendedName>
</protein>
<keyword evidence="9" id="KW-0067">ATP-binding</keyword>
<dbReference type="FunFam" id="3.30.565.10:FF:000016">
    <property type="entry name" value="Chemotaxis protein CheA, putative"/>
    <property type="match status" value="1"/>
</dbReference>
<evidence type="ECO:0000313" key="17">
    <source>
        <dbReference type="EMBL" id="TYT74637.1"/>
    </source>
</evidence>
<dbReference type="GO" id="GO:0006935">
    <property type="term" value="P:chemotaxis"/>
    <property type="evidence" value="ECO:0007669"/>
    <property type="project" value="UniProtKB-KW"/>
</dbReference>
<dbReference type="SMART" id="SM01231">
    <property type="entry name" value="H-kinase_dim"/>
    <property type="match status" value="1"/>
</dbReference>
<dbReference type="InterPro" id="IPR051315">
    <property type="entry name" value="Bact_Chemotaxis_CheA"/>
</dbReference>
<dbReference type="CDD" id="cd00088">
    <property type="entry name" value="HPT"/>
    <property type="match status" value="1"/>
</dbReference>
<evidence type="ECO:0000313" key="18">
    <source>
        <dbReference type="Proteomes" id="UP000321899"/>
    </source>
</evidence>
<evidence type="ECO:0000256" key="6">
    <source>
        <dbReference type="ARBA" id="ARBA00022679"/>
    </source>
</evidence>
<keyword evidence="10" id="KW-0902">Two-component regulatory system</keyword>
<dbReference type="Gene3D" id="2.30.30.40">
    <property type="entry name" value="SH3 Domains"/>
    <property type="match status" value="1"/>
</dbReference>
<dbReference type="InterPro" id="IPR036061">
    <property type="entry name" value="CheW-like_dom_sf"/>
</dbReference>
<dbReference type="SUPFAM" id="SSF55874">
    <property type="entry name" value="ATPase domain of HSP90 chaperone/DNA topoisomerase II/histidine kinase"/>
    <property type="match status" value="1"/>
</dbReference>
<dbReference type="SUPFAM" id="SSF50341">
    <property type="entry name" value="CheW-like"/>
    <property type="match status" value="1"/>
</dbReference>
<evidence type="ECO:0000256" key="10">
    <source>
        <dbReference type="ARBA" id="ARBA00023012"/>
    </source>
</evidence>